<dbReference type="EMBL" id="CP002551">
    <property type="protein sequence ID" value="ADZ10705.1"/>
    <property type="molecule type" value="Genomic_DNA"/>
</dbReference>
<dbReference type="KEGG" id="mel:Metbo_2492"/>
<dbReference type="Pfam" id="PF09919">
    <property type="entry name" value="DUF2149"/>
    <property type="match status" value="1"/>
</dbReference>
<feature type="transmembrane region" description="Helical" evidence="2">
    <location>
        <begin position="20"/>
        <end position="42"/>
    </location>
</feature>
<dbReference type="GeneID" id="10278966"/>
<feature type="region of interest" description="Disordered" evidence="1">
    <location>
        <begin position="59"/>
        <end position="88"/>
    </location>
</feature>
<dbReference type="Proteomes" id="UP000007490">
    <property type="component" value="Chromosome"/>
</dbReference>
<proteinExistence type="predicted"/>
<dbReference type="STRING" id="877455.Metbo_2492"/>
<evidence type="ECO:0000313" key="3">
    <source>
        <dbReference type="EMBL" id="ADZ10705.1"/>
    </source>
</evidence>
<evidence type="ECO:0000313" key="4">
    <source>
        <dbReference type="Proteomes" id="UP000007490"/>
    </source>
</evidence>
<dbReference type="OrthoDB" id="77610at2157"/>
<keyword evidence="2" id="KW-1133">Transmembrane helix</keyword>
<name>F0T771_METLA</name>
<reference evidence="3 4" key="2">
    <citation type="journal article" date="2014" name="Int. J. Syst. Evol. Microbiol.">
        <title>Methanobacterium paludis sp. nov. and a novel strain of Methanobacterium lacus isolated from northern peatlands.</title>
        <authorList>
            <person name="Cadillo-Quiroz H."/>
            <person name="Brauer S.L."/>
            <person name="Goodson N."/>
            <person name="Yavitt J.B."/>
            <person name="Zinder S.H."/>
        </authorList>
    </citation>
    <scope>NUCLEOTIDE SEQUENCE [LARGE SCALE GENOMIC DNA]</scope>
    <source>
        <strain evidence="3 4">AL-21</strain>
    </source>
</reference>
<dbReference type="HOGENOM" id="CLU_158570_1_0_2"/>
<keyword evidence="2" id="KW-0812">Transmembrane</keyword>
<dbReference type="AlphaFoldDB" id="F0T771"/>
<evidence type="ECO:0000256" key="1">
    <source>
        <dbReference type="SAM" id="MobiDB-lite"/>
    </source>
</evidence>
<dbReference type="eggNOG" id="arCOG03208">
    <property type="taxonomic scope" value="Archaea"/>
</dbReference>
<accession>F0T771</accession>
<gene>
    <name evidence="3" type="ordered locus">Metbo_2492</name>
</gene>
<keyword evidence="2" id="KW-0472">Membrane</keyword>
<keyword evidence="4" id="KW-1185">Reference proteome</keyword>
<protein>
    <recommendedName>
        <fullName evidence="5">DUF2149 domain-containing protein</fullName>
    </recommendedName>
</protein>
<organism evidence="3 4">
    <name type="scientific">Methanobacterium lacus (strain AL-21)</name>
    <dbReference type="NCBI Taxonomy" id="877455"/>
    <lineage>
        <taxon>Archaea</taxon>
        <taxon>Methanobacteriati</taxon>
        <taxon>Methanobacteriota</taxon>
        <taxon>Methanomada group</taxon>
        <taxon>Methanobacteria</taxon>
        <taxon>Methanobacteriales</taxon>
        <taxon>Methanobacteriaceae</taxon>
        <taxon>Methanobacterium</taxon>
    </lineage>
</organism>
<evidence type="ECO:0000256" key="2">
    <source>
        <dbReference type="SAM" id="Phobius"/>
    </source>
</evidence>
<evidence type="ECO:0008006" key="5">
    <source>
        <dbReference type="Google" id="ProtNLM"/>
    </source>
</evidence>
<dbReference type="RefSeq" id="WP_013646056.1">
    <property type="nucleotide sequence ID" value="NC_015216.1"/>
</dbReference>
<sequence length="102" mass="10956">MSKKRRFLDDSDEEDPTSGIINLTDCMLVLAVGFLVFAIMAMHSNPTLLSESSGTVQNTVTVNGQSQSLNNSPENGSNAGNGYEQVGTVYKDPETGKLIMIN</sequence>
<feature type="compositionally biased region" description="Polar residues" evidence="1">
    <location>
        <begin position="59"/>
        <end position="80"/>
    </location>
</feature>
<dbReference type="InterPro" id="IPR018676">
    <property type="entry name" value="DUF2149"/>
</dbReference>
<reference evidence="4" key="1">
    <citation type="submission" date="2011-02" db="EMBL/GenBank/DDBJ databases">
        <title>Complete sequence of Methanobacterium sp. AL-21.</title>
        <authorList>
            <consortium name="US DOE Joint Genome Institute"/>
            <person name="Lucas S."/>
            <person name="Copeland A."/>
            <person name="Lapidus A."/>
            <person name="Cheng J.-F."/>
            <person name="Goodwin L."/>
            <person name="Pitluck S."/>
            <person name="Chertkov O."/>
            <person name="Detter J.C."/>
            <person name="Han C."/>
            <person name="Tapia R."/>
            <person name="Land M."/>
            <person name="Hauser L."/>
            <person name="Kyrpides N."/>
            <person name="Ivanova N."/>
            <person name="Mikhailova N."/>
            <person name="Pagani I."/>
            <person name="Cadillo-Quiroz H."/>
            <person name="Imachi H."/>
            <person name="Zinder S."/>
            <person name="Liu W."/>
            <person name="Woyke T."/>
        </authorList>
    </citation>
    <scope>NUCLEOTIDE SEQUENCE [LARGE SCALE GENOMIC DNA]</scope>
    <source>
        <strain evidence="4">AL-21</strain>
    </source>
</reference>